<dbReference type="Pfam" id="PF02518">
    <property type="entry name" value="HATPase_c"/>
    <property type="match status" value="1"/>
</dbReference>
<organism evidence="8 9">
    <name type="scientific">Flavobacterium collinsii</name>
    <dbReference type="NCBI Taxonomy" id="1114861"/>
    <lineage>
        <taxon>Bacteria</taxon>
        <taxon>Pseudomonadati</taxon>
        <taxon>Bacteroidota</taxon>
        <taxon>Flavobacteriia</taxon>
        <taxon>Flavobacteriales</taxon>
        <taxon>Flavobacteriaceae</taxon>
        <taxon>Flavobacterium</taxon>
    </lineage>
</organism>
<dbReference type="PANTHER" id="PTHR45453:SF1">
    <property type="entry name" value="PHOSPHATE REGULON SENSOR PROTEIN PHOR"/>
    <property type="match status" value="1"/>
</dbReference>
<evidence type="ECO:0000313" key="8">
    <source>
        <dbReference type="EMBL" id="CAI2768673.1"/>
    </source>
</evidence>
<evidence type="ECO:0000256" key="2">
    <source>
        <dbReference type="ARBA" id="ARBA00012438"/>
    </source>
</evidence>
<dbReference type="EC" id="2.7.13.3" evidence="2"/>
<gene>
    <name evidence="8" type="ORF">TRV642_3944</name>
</gene>
<dbReference type="InterPro" id="IPR036890">
    <property type="entry name" value="HATPase_C_sf"/>
</dbReference>
<dbReference type="PROSITE" id="PS50109">
    <property type="entry name" value="HIS_KIN"/>
    <property type="match status" value="1"/>
</dbReference>
<dbReference type="SMART" id="SM00387">
    <property type="entry name" value="HATPase_c"/>
    <property type="match status" value="1"/>
</dbReference>
<keyword evidence="4" id="KW-0808">Transferase</keyword>
<dbReference type="InterPro" id="IPR050351">
    <property type="entry name" value="BphY/WalK/GraS-like"/>
</dbReference>
<proteinExistence type="predicted"/>
<dbReference type="GO" id="GO:0016036">
    <property type="term" value="P:cellular response to phosphate starvation"/>
    <property type="evidence" value="ECO:0007669"/>
    <property type="project" value="TreeGrafter"/>
</dbReference>
<name>A0A9W4TJZ7_9FLAO</name>
<feature type="domain" description="Histidine kinase" evidence="7">
    <location>
        <begin position="150"/>
        <end position="357"/>
    </location>
</feature>
<keyword evidence="3" id="KW-0597">Phosphoprotein</keyword>
<dbReference type="EMBL" id="OX336425">
    <property type="protein sequence ID" value="CAI2768673.1"/>
    <property type="molecule type" value="Genomic_DNA"/>
</dbReference>
<evidence type="ECO:0000259" key="7">
    <source>
        <dbReference type="PROSITE" id="PS50109"/>
    </source>
</evidence>
<evidence type="ECO:0000256" key="6">
    <source>
        <dbReference type="ARBA" id="ARBA00023012"/>
    </source>
</evidence>
<dbReference type="GO" id="GO:0005886">
    <property type="term" value="C:plasma membrane"/>
    <property type="evidence" value="ECO:0007669"/>
    <property type="project" value="TreeGrafter"/>
</dbReference>
<dbReference type="AlphaFoldDB" id="A0A9W4TJZ7"/>
<dbReference type="Gene3D" id="3.30.565.10">
    <property type="entry name" value="Histidine kinase-like ATPase, C-terminal domain"/>
    <property type="match status" value="1"/>
</dbReference>
<dbReference type="Gene3D" id="1.10.287.130">
    <property type="match status" value="1"/>
</dbReference>
<comment type="catalytic activity">
    <reaction evidence="1">
        <text>ATP + protein L-histidine = ADP + protein N-phospho-L-histidine.</text>
        <dbReference type="EC" id="2.7.13.3"/>
    </reaction>
</comment>
<evidence type="ECO:0000256" key="1">
    <source>
        <dbReference type="ARBA" id="ARBA00000085"/>
    </source>
</evidence>
<keyword evidence="6" id="KW-0902">Two-component regulatory system</keyword>
<evidence type="ECO:0000256" key="3">
    <source>
        <dbReference type="ARBA" id="ARBA00022553"/>
    </source>
</evidence>
<dbReference type="SUPFAM" id="SSF55874">
    <property type="entry name" value="ATPase domain of HSP90 chaperone/DNA topoisomerase II/histidine kinase"/>
    <property type="match status" value="1"/>
</dbReference>
<protein>
    <recommendedName>
        <fullName evidence="2">histidine kinase</fullName>
        <ecNumber evidence="2">2.7.13.3</ecNumber>
    </recommendedName>
</protein>
<dbReference type="SUPFAM" id="SSF47384">
    <property type="entry name" value="Homodimeric domain of signal transducing histidine kinase"/>
    <property type="match status" value="1"/>
</dbReference>
<dbReference type="GO" id="GO:0000155">
    <property type="term" value="F:phosphorelay sensor kinase activity"/>
    <property type="evidence" value="ECO:0007669"/>
    <property type="project" value="InterPro"/>
</dbReference>
<dbReference type="Proteomes" id="UP001152749">
    <property type="component" value="Chromosome"/>
</dbReference>
<evidence type="ECO:0000256" key="5">
    <source>
        <dbReference type="ARBA" id="ARBA00022777"/>
    </source>
</evidence>
<reference evidence="8" key="1">
    <citation type="submission" date="2022-09" db="EMBL/GenBank/DDBJ databases">
        <authorList>
            <person name="Duchaud E."/>
        </authorList>
    </citation>
    <scope>NUCLEOTIDE SEQUENCE</scope>
    <source>
        <strain evidence="8">TRV642</strain>
    </source>
</reference>
<dbReference type="GO" id="GO:0004721">
    <property type="term" value="F:phosphoprotein phosphatase activity"/>
    <property type="evidence" value="ECO:0007669"/>
    <property type="project" value="TreeGrafter"/>
</dbReference>
<evidence type="ECO:0000256" key="4">
    <source>
        <dbReference type="ARBA" id="ARBA00022679"/>
    </source>
</evidence>
<dbReference type="KEGG" id="fcs:TRV642_3944"/>
<dbReference type="RefSeq" id="WP_263361253.1">
    <property type="nucleotide sequence ID" value="NZ_OX336425.1"/>
</dbReference>
<accession>A0A9W4TJZ7</accession>
<dbReference type="InterPro" id="IPR004358">
    <property type="entry name" value="Sig_transdc_His_kin-like_C"/>
</dbReference>
<dbReference type="InterPro" id="IPR036097">
    <property type="entry name" value="HisK_dim/P_sf"/>
</dbReference>
<keyword evidence="5 8" id="KW-0418">Kinase</keyword>
<evidence type="ECO:0000313" key="9">
    <source>
        <dbReference type="Proteomes" id="UP001152749"/>
    </source>
</evidence>
<sequence length="357" mass="40947">MDFDDINVTKEDLQKIADFLPYPLIIAQKDTSGDRNLYLNKTFIKEMGFTLQDIPTREICFEKMYPDSNYREKLFKEWAALEIAARELNRDHIKVNARITNKFKIEHWYEVRASSIKNVDLVAYVDINQSIVKQEKLFDINKNKDKILSVLGHDLRSPIANLFSLALMVSEKDITQEAFVSLVDEVKAESVKVLDLLDTTLHWAKFNFNLIKPNKRNTNVSGLIERIIEIYRYSFEKKEINLINSTVYPVNIEIDEEIMTIVFRNLLSNAIKFSNHKGEISVNVSDEIITISDNGIGMGPERIKDIIEGKSISRNGTANESGMGMGLSLVNNLIEKMDCKLDIVSEKNKGTTIRIFL</sequence>
<dbReference type="PRINTS" id="PR00344">
    <property type="entry name" value="BCTRLSENSOR"/>
</dbReference>
<dbReference type="InterPro" id="IPR003594">
    <property type="entry name" value="HATPase_dom"/>
</dbReference>
<dbReference type="PANTHER" id="PTHR45453">
    <property type="entry name" value="PHOSPHATE REGULON SENSOR PROTEIN PHOR"/>
    <property type="match status" value="1"/>
</dbReference>
<dbReference type="InterPro" id="IPR005467">
    <property type="entry name" value="His_kinase_dom"/>
</dbReference>